<name>A0A1H2R6T9_9RHOB</name>
<protein>
    <submittedName>
        <fullName evidence="1">Uncharacterized protein</fullName>
    </submittedName>
</protein>
<gene>
    <name evidence="1" type="ORF">SAMN04488238_101211</name>
</gene>
<keyword evidence="2" id="KW-1185">Reference proteome</keyword>
<evidence type="ECO:0000313" key="1">
    <source>
        <dbReference type="EMBL" id="SDW15081.1"/>
    </source>
</evidence>
<sequence>MAGRRIMLAVSAVACLASVISLMREYPAAVFARDDSFLKLNILSQSDTLQSAQVGLPGIPDVPMSWRGQRDLLRGCSDVQSDTTFQFMPADTRASTHQNCLDVAQQVLDRAPTVGLAHLVQAVAFDGLGRAQERDRALAVSQAHASFEGWQAIRRIRVGLPALDTLSTDARAALSADIAFLMIERWGIEQIAPLFISLPDAREFIESVAQQAKPQSQRQLISALRRYAQG</sequence>
<reference evidence="1 2" key="1">
    <citation type="submission" date="2016-10" db="EMBL/GenBank/DDBJ databases">
        <authorList>
            <person name="de Groot N.N."/>
        </authorList>
    </citation>
    <scope>NUCLEOTIDE SEQUENCE [LARGE SCALE GENOMIC DNA]</scope>
    <source>
        <strain evidence="1 2">CGMCC 1.8894</strain>
    </source>
</reference>
<accession>A0A1H2R6T9</accession>
<proteinExistence type="predicted"/>
<dbReference type="STRING" id="564137.SAMN04488238_101211"/>
<dbReference type="EMBL" id="FNOM01000001">
    <property type="protein sequence ID" value="SDW15081.1"/>
    <property type="molecule type" value="Genomic_DNA"/>
</dbReference>
<dbReference type="AlphaFoldDB" id="A0A1H2R6T9"/>
<evidence type="ECO:0000313" key="2">
    <source>
        <dbReference type="Proteomes" id="UP000198539"/>
    </source>
</evidence>
<organism evidence="1 2">
    <name type="scientific">Roseicitreum antarcticum</name>
    <dbReference type="NCBI Taxonomy" id="564137"/>
    <lineage>
        <taxon>Bacteria</taxon>
        <taxon>Pseudomonadati</taxon>
        <taxon>Pseudomonadota</taxon>
        <taxon>Alphaproteobacteria</taxon>
        <taxon>Rhodobacterales</taxon>
        <taxon>Paracoccaceae</taxon>
        <taxon>Roseicitreum</taxon>
    </lineage>
</organism>
<dbReference type="Proteomes" id="UP000198539">
    <property type="component" value="Unassembled WGS sequence"/>
</dbReference>